<proteinExistence type="inferred from homology"/>
<keyword evidence="9" id="KW-1185">Reference proteome</keyword>
<keyword evidence="3 6" id="KW-0472">Membrane</keyword>
<evidence type="ECO:0000313" key="9">
    <source>
        <dbReference type="Proteomes" id="UP001447188"/>
    </source>
</evidence>
<comment type="function">
    <text evidence="6">Clathrin is the major protein of the polyhedral coat of coated pits and vesicles.</text>
</comment>
<comment type="similarity">
    <text evidence="2 6">Belongs to the clathrin light chain family.</text>
</comment>
<feature type="region of interest" description="Disordered" evidence="7">
    <location>
        <begin position="128"/>
        <end position="147"/>
    </location>
</feature>
<dbReference type="Proteomes" id="UP001447188">
    <property type="component" value="Unassembled WGS sequence"/>
</dbReference>
<evidence type="ECO:0000256" key="7">
    <source>
        <dbReference type="SAM" id="MobiDB-lite"/>
    </source>
</evidence>
<evidence type="ECO:0000256" key="6">
    <source>
        <dbReference type="RuleBase" id="RU363137"/>
    </source>
</evidence>
<evidence type="ECO:0000256" key="2">
    <source>
        <dbReference type="ARBA" id="ARBA00005263"/>
    </source>
</evidence>
<evidence type="ECO:0000256" key="3">
    <source>
        <dbReference type="ARBA" id="ARBA00023136"/>
    </source>
</evidence>
<dbReference type="EMBL" id="JBBBZM010000003">
    <property type="protein sequence ID" value="KAL0640550.1"/>
    <property type="molecule type" value="Genomic_DNA"/>
</dbReference>
<organism evidence="8 9">
    <name type="scientific">Discina gigas</name>
    <dbReference type="NCBI Taxonomy" id="1032678"/>
    <lineage>
        <taxon>Eukaryota</taxon>
        <taxon>Fungi</taxon>
        <taxon>Dikarya</taxon>
        <taxon>Ascomycota</taxon>
        <taxon>Pezizomycotina</taxon>
        <taxon>Pezizomycetes</taxon>
        <taxon>Pezizales</taxon>
        <taxon>Discinaceae</taxon>
        <taxon>Discina</taxon>
    </lineage>
</organism>
<dbReference type="PANTHER" id="PTHR10639:SF7">
    <property type="entry name" value="CLATHRIN LIGHT CHAIN"/>
    <property type="match status" value="1"/>
</dbReference>
<reference evidence="8 9" key="1">
    <citation type="submission" date="2024-02" db="EMBL/GenBank/DDBJ databases">
        <title>Discinaceae phylogenomics.</title>
        <authorList>
            <person name="Dirks A.C."/>
            <person name="James T.Y."/>
        </authorList>
    </citation>
    <scope>NUCLEOTIDE SEQUENCE [LARGE SCALE GENOMIC DNA]</scope>
    <source>
        <strain evidence="8 9">ACD0624</strain>
    </source>
</reference>
<dbReference type="PANTHER" id="PTHR10639">
    <property type="entry name" value="CLATHRIN LIGHT CHAIN"/>
    <property type="match status" value="1"/>
</dbReference>
<sequence>MATHFPALEDFEETPVGQPGATPIDLGLGDDTGFLDREKEILGAEASRFATVDDNNLLGGGEVDPDSQFRSNFPEMNMFDSNEIGPGGVITGTSEPYLPGHNTYSGMSLETEEEPEVIRQWRDRQTLEVQRRDEQSETRKRETTQKAQGAVDDFYENYNAKRDKAIQQTRREAQEFLDTREDMTSGGTAWERIAKLVDLTEKGARSGKSDKTRFREMLLSLKSDEKAPGASGF</sequence>
<evidence type="ECO:0000256" key="5">
    <source>
        <dbReference type="ARBA" id="ARBA00023329"/>
    </source>
</evidence>
<comment type="caution">
    <text evidence="8">The sequence shown here is derived from an EMBL/GenBank/DDBJ whole genome shotgun (WGS) entry which is preliminary data.</text>
</comment>
<evidence type="ECO:0000256" key="4">
    <source>
        <dbReference type="ARBA" id="ARBA00023176"/>
    </source>
</evidence>
<feature type="region of interest" description="Disordered" evidence="7">
    <location>
        <begin position="1"/>
        <end position="29"/>
    </location>
</feature>
<dbReference type="InterPro" id="IPR000996">
    <property type="entry name" value="Clathrin_L-chain"/>
</dbReference>
<protein>
    <recommendedName>
        <fullName evidence="6">Clathrin light chain</fullName>
    </recommendedName>
</protein>
<keyword evidence="5 6" id="KW-0968">Cytoplasmic vesicle</keyword>
<evidence type="ECO:0000256" key="1">
    <source>
        <dbReference type="ARBA" id="ARBA00004180"/>
    </source>
</evidence>
<accession>A0ABR3GX63</accession>
<evidence type="ECO:0000313" key="8">
    <source>
        <dbReference type="EMBL" id="KAL0640550.1"/>
    </source>
</evidence>
<keyword evidence="4 6" id="KW-0168">Coated pit</keyword>
<gene>
    <name evidence="8" type="primary">clc1</name>
    <name evidence="8" type="ORF">Q9L58_000521</name>
</gene>
<name>A0ABR3GX63_9PEZI</name>
<feature type="compositionally biased region" description="Basic and acidic residues" evidence="7">
    <location>
        <begin position="128"/>
        <end position="144"/>
    </location>
</feature>
<comment type="subcellular location">
    <subcellularLocation>
        <location evidence="1 6">Cytoplasmic vesicle membrane</location>
        <topology evidence="1 6">Peripheral membrane protein</topology>
        <orientation evidence="1 6">Cytoplasmic side</orientation>
    </subcellularLocation>
    <subcellularLocation>
        <location evidence="6">Membrane</location>
        <location evidence="6">Coated pit</location>
        <topology evidence="6">Peripheral membrane protein</topology>
        <orientation evidence="6">Cytoplasmic side</orientation>
    </subcellularLocation>
    <text evidence="6">Cytoplasmic face of coated pits and vesicles.</text>
</comment>
<dbReference type="Pfam" id="PF01086">
    <property type="entry name" value="Clathrin_lg_ch"/>
    <property type="match status" value="1"/>
</dbReference>